<gene>
    <name evidence="3" type="ORF">PEB0149_007000</name>
</gene>
<dbReference type="SMART" id="SM00855">
    <property type="entry name" value="PGAM"/>
    <property type="match status" value="1"/>
</dbReference>
<dbReference type="Pfam" id="PF00300">
    <property type="entry name" value="His_Phos_1"/>
    <property type="match status" value="1"/>
</dbReference>
<dbReference type="PANTHER" id="PTHR48100">
    <property type="entry name" value="BROAD-SPECIFICITY PHOSPHATASE YOR283W-RELATED"/>
    <property type="match status" value="1"/>
</dbReference>
<sequence length="197" mass="22645">MSKRPLIYFSRHGQTDWNITKRIQGQIDRDITEYGRQQAARNGRLLKELLGDAKGFDFVASPLRRTRETMEIIRGEMGLDIRGYRTDPQLMEMHFGDWQGTTEDDIAKVHPELIAARVADKWNFLPPGEKAESYAMLAKRVKDWVEKVEGDTVCVTHGGCLRSIMHIYGGLSEAEAANFMVDQDRILRFDENGLEWL</sequence>
<dbReference type="EMBL" id="LXYT01000002">
    <property type="protein sequence ID" value="OLY43275.1"/>
    <property type="molecule type" value="Genomic_DNA"/>
</dbReference>
<dbReference type="EC" id="5.4.2.12" evidence="3"/>
<dbReference type="OrthoDB" id="9781415at2"/>
<proteinExistence type="predicted"/>
<dbReference type="Gene3D" id="3.40.50.1240">
    <property type="entry name" value="Phosphoglycerate mutase-like"/>
    <property type="match status" value="1"/>
</dbReference>
<comment type="caution">
    <text evidence="3">The sequence shown here is derived from an EMBL/GenBank/DDBJ whole genome shotgun (WGS) entry which is preliminary data.</text>
</comment>
<dbReference type="PANTHER" id="PTHR48100:SF59">
    <property type="entry name" value="ADENOSYLCOBALAMIN_ALPHA-RIBAZOLE PHOSPHATASE"/>
    <property type="match status" value="1"/>
</dbReference>
<dbReference type="GeneID" id="92991711"/>
<feature type="active site" description="Proton donor/acceptor" evidence="1">
    <location>
        <position position="92"/>
    </location>
</feature>
<evidence type="ECO:0000313" key="3">
    <source>
        <dbReference type="EMBL" id="OLY43275.1"/>
    </source>
</evidence>
<dbReference type="SUPFAM" id="SSF53254">
    <property type="entry name" value="Phosphoglycerate mutase-like"/>
    <property type="match status" value="1"/>
</dbReference>
<evidence type="ECO:0000256" key="1">
    <source>
        <dbReference type="PIRSR" id="PIRSR613078-1"/>
    </source>
</evidence>
<dbReference type="InterPro" id="IPR050275">
    <property type="entry name" value="PGM_Phosphatase"/>
</dbReference>
<feature type="binding site" evidence="2">
    <location>
        <position position="65"/>
    </location>
    <ligand>
        <name>substrate</name>
    </ligand>
</feature>
<dbReference type="CDD" id="cd07067">
    <property type="entry name" value="HP_PGM_like"/>
    <property type="match status" value="1"/>
</dbReference>
<feature type="binding site" evidence="2">
    <location>
        <begin position="11"/>
        <end position="18"/>
    </location>
    <ligand>
        <name>substrate</name>
    </ligand>
</feature>
<dbReference type="AlphaFoldDB" id="A0A1R0F8I0"/>
<dbReference type="RefSeq" id="WP_075870165.1">
    <property type="nucleotide sequence ID" value="NZ_CALYQA010000001.1"/>
</dbReference>
<keyword evidence="4" id="KW-1185">Reference proteome</keyword>
<dbReference type="InterPro" id="IPR029033">
    <property type="entry name" value="His_PPase_superfam"/>
</dbReference>
<dbReference type="InterPro" id="IPR013078">
    <property type="entry name" value="His_Pase_superF_clade-1"/>
</dbReference>
<dbReference type="PIRSF" id="PIRSF000709">
    <property type="entry name" value="6PFK_2-Ptase"/>
    <property type="match status" value="1"/>
</dbReference>
<evidence type="ECO:0000256" key="2">
    <source>
        <dbReference type="PIRSR" id="PIRSR613078-2"/>
    </source>
</evidence>
<reference evidence="3 4" key="1">
    <citation type="submission" date="2016-12" db="EMBL/GenBank/DDBJ databases">
        <title>Comparative genomics of Bartonella apis.</title>
        <authorList>
            <person name="Engel P."/>
        </authorList>
    </citation>
    <scope>NUCLEOTIDE SEQUENCE [LARGE SCALE GENOMIC DNA]</scope>
    <source>
        <strain evidence="3 4">PEB0149</strain>
    </source>
</reference>
<accession>A0A1R0F8I0</accession>
<dbReference type="GO" id="GO:0004619">
    <property type="term" value="F:phosphoglycerate mutase activity"/>
    <property type="evidence" value="ECO:0007669"/>
    <property type="project" value="UniProtKB-EC"/>
</dbReference>
<feature type="active site" description="Tele-phosphohistidine intermediate" evidence="1">
    <location>
        <position position="12"/>
    </location>
</feature>
<organism evidence="3 4">
    <name type="scientific">Bartonella apis</name>
    <dbReference type="NCBI Taxonomy" id="1686310"/>
    <lineage>
        <taxon>Bacteria</taxon>
        <taxon>Pseudomonadati</taxon>
        <taxon>Pseudomonadota</taxon>
        <taxon>Alphaproteobacteria</taxon>
        <taxon>Hyphomicrobiales</taxon>
        <taxon>Bartonellaceae</taxon>
        <taxon>Bartonella</taxon>
    </lineage>
</organism>
<keyword evidence="3" id="KW-0413">Isomerase</keyword>
<dbReference type="Proteomes" id="UP000187344">
    <property type="component" value="Unassembled WGS sequence"/>
</dbReference>
<evidence type="ECO:0000313" key="4">
    <source>
        <dbReference type="Proteomes" id="UP000187344"/>
    </source>
</evidence>
<dbReference type="GO" id="GO:0005737">
    <property type="term" value="C:cytoplasm"/>
    <property type="evidence" value="ECO:0007669"/>
    <property type="project" value="TreeGrafter"/>
</dbReference>
<dbReference type="GO" id="GO:0016791">
    <property type="term" value="F:phosphatase activity"/>
    <property type="evidence" value="ECO:0007669"/>
    <property type="project" value="TreeGrafter"/>
</dbReference>
<name>A0A1R0F8I0_9HYPH</name>
<protein>
    <submittedName>
        <fullName evidence="3">Putative phosphoglycerate mutase</fullName>
        <ecNumber evidence="3">5.4.2.12</ecNumber>
    </submittedName>
</protein>